<name>A0ABS4J6X3_9BACL</name>
<dbReference type="InterPro" id="IPR024654">
    <property type="entry name" value="Calcineurin-like_PHP_lpxH"/>
</dbReference>
<feature type="domain" description="Calcineurin-like phosphoesterase" evidence="2">
    <location>
        <begin position="1"/>
        <end position="198"/>
    </location>
</feature>
<dbReference type="InterPro" id="IPR011152">
    <property type="entry name" value="Pesterase_MJ0912"/>
</dbReference>
<gene>
    <name evidence="3" type="ORF">J2Z66_007209</name>
</gene>
<sequence>MRVAFISDIHGNAVALDAVLADIQNKQIDQIYVLGDLCYRGPEPRRSLDTIRTLDTKVIKGNADEWVVRGVREGEVPDKALVLMNSEREWTVSQLDPADLDYLKDLPTELHLEIEGVSISAYHATPESLFEIVPGSSEDAVLQAKLMSAADSTIYVYAHIHKPFIRYIGGKVLINIGSVGLPFDGLAKASYAIVEVDHKRISTSIERVAYDIEKVVQLYQEVNYPNSEMMGRIVRNGSV</sequence>
<dbReference type="InterPro" id="IPR029052">
    <property type="entry name" value="Metallo-depent_PP-like"/>
</dbReference>
<dbReference type="SUPFAM" id="SSF56300">
    <property type="entry name" value="Metallo-dependent phosphatases"/>
    <property type="match status" value="1"/>
</dbReference>
<dbReference type="RefSeq" id="WP_209977361.1">
    <property type="nucleotide sequence ID" value="NZ_JAGGLB010000036.1"/>
</dbReference>
<dbReference type="PANTHER" id="PTHR42850:SF2">
    <property type="entry name" value="BLL5683 PROTEIN"/>
    <property type="match status" value="1"/>
</dbReference>
<evidence type="ECO:0000256" key="1">
    <source>
        <dbReference type="ARBA" id="ARBA00008950"/>
    </source>
</evidence>
<proteinExistence type="inferred from homology"/>
<dbReference type="Gene3D" id="3.60.21.10">
    <property type="match status" value="1"/>
</dbReference>
<accession>A0ABS4J6X3</accession>
<organism evidence="3 4">
    <name type="scientific">Paenibacillus eucommiae</name>
    <dbReference type="NCBI Taxonomy" id="1355755"/>
    <lineage>
        <taxon>Bacteria</taxon>
        <taxon>Bacillati</taxon>
        <taxon>Bacillota</taxon>
        <taxon>Bacilli</taxon>
        <taxon>Bacillales</taxon>
        <taxon>Paenibacillaceae</taxon>
        <taxon>Paenibacillus</taxon>
    </lineage>
</organism>
<evidence type="ECO:0000313" key="4">
    <source>
        <dbReference type="Proteomes" id="UP001519287"/>
    </source>
</evidence>
<dbReference type="Proteomes" id="UP001519287">
    <property type="component" value="Unassembled WGS sequence"/>
</dbReference>
<dbReference type="InterPro" id="IPR050126">
    <property type="entry name" value="Ap4A_hydrolase"/>
</dbReference>
<reference evidence="3 4" key="1">
    <citation type="submission" date="2021-03" db="EMBL/GenBank/DDBJ databases">
        <title>Genomic Encyclopedia of Type Strains, Phase IV (KMG-IV): sequencing the most valuable type-strain genomes for metagenomic binning, comparative biology and taxonomic classification.</title>
        <authorList>
            <person name="Goeker M."/>
        </authorList>
    </citation>
    <scope>NUCLEOTIDE SEQUENCE [LARGE SCALE GENOMIC DNA]</scope>
    <source>
        <strain evidence="3 4">DSM 26048</strain>
    </source>
</reference>
<comment type="similarity">
    <text evidence="1">Belongs to the metallophosphoesterase superfamily. YfcE family.</text>
</comment>
<evidence type="ECO:0000313" key="3">
    <source>
        <dbReference type="EMBL" id="MBP1995567.1"/>
    </source>
</evidence>
<dbReference type="PANTHER" id="PTHR42850">
    <property type="entry name" value="METALLOPHOSPHOESTERASE"/>
    <property type="match status" value="1"/>
</dbReference>
<dbReference type="PIRSF" id="PIRSF000883">
    <property type="entry name" value="Pesterase_MJ0912"/>
    <property type="match status" value="1"/>
</dbReference>
<evidence type="ECO:0000259" key="2">
    <source>
        <dbReference type="Pfam" id="PF12850"/>
    </source>
</evidence>
<comment type="caution">
    <text evidence="3">The sequence shown here is derived from an EMBL/GenBank/DDBJ whole genome shotgun (WGS) entry which is preliminary data.</text>
</comment>
<protein>
    <submittedName>
        <fullName evidence="3">Phosphoesterase</fullName>
    </submittedName>
</protein>
<dbReference type="Pfam" id="PF12850">
    <property type="entry name" value="Metallophos_2"/>
    <property type="match status" value="1"/>
</dbReference>
<keyword evidence="4" id="KW-1185">Reference proteome</keyword>
<dbReference type="EMBL" id="JAGGLB010000036">
    <property type="protein sequence ID" value="MBP1995567.1"/>
    <property type="molecule type" value="Genomic_DNA"/>
</dbReference>